<dbReference type="Gene3D" id="3.90.226.10">
    <property type="entry name" value="2-enoyl-CoA Hydratase, Chain A, domain 1"/>
    <property type="match status" value="1"/>
</dbReference>
<organism evidence="1 2">
    <name type="scientific">Frischella japonica</name>
    <dbReference type="NCBI Taxonomy" id="2741544"/>
    <lineage>
        <taxon>Bacteria</taxon>
        <taxon>Pseudomonadati</taxon>
        <taxon>Pseudomonadota</taxon>
        <taxon>Gammaproteobacteria</taxon>
        <taxon>Orbales</taxon>
        <taxon>Orbaceae</taxon>
        <taxon>Frischella</taxon>
    </lineage>
</organism>
<dbReference type="Pfam" id="PF06833">
    <property type="entry name" value="MdcE"/>
    <property type="match status" value="1"/>
</dbReference>
<evidence type="ECO:0000313" key="1">
    <source>
        <dbReference type="EMBL" id="MBC9130580.1"/>
    </source>
</evidence>
<name>A0ABR7QWT0_9GAMM</name>
<dbReference type="Proteomes" id="UP000651208">
    <property type="component" value="Unassembled WGS sequence"/>
</dbReference>
<keyword evidence="1" id="KW-0456">Lyase</keyword>
<reference evidence="1 2" key="1">
    <citation type="submission" date="2020-06" db="EMBL/GenBank/DDBJ databases">
        <title>Frischella cerana isolated from Apis cerana gut homogenate.</title>
        <authorList>
            <person name="Wolter L.A."/>
            <person name="Suenami S."/>
            <person name="Miyazaki R."/>
        </authorList>
    </citation>
    <scope>NUCLEOTIDE SEQUENCE [LARGE SCALE GENOMIC DNA]</scope>
    <source>
        <strain evidence="1 2">Ac13</strain>
    </source>
</reference>
<evidence type="ECO:0000313" key="2">
    <source>
        <dbReference type="Proteomes" id="UP000651208"/>
    </source>
</evidence>
<dbReference type="EMBL" id="JABURY010000010">
    <property type="protein sequence ID" value="MBC9130580.1"/>
    <property type="molecule type" value="Genomic_DNA"/>
</dbReference>
<dbReference type="InterPro" id="IPR029045">
    <property type="entry name" value="ClpP/crotonase-like_dom_sf"/>
</dbReference>
<dbReference type="SUPFAM" id="SSF52096">
    <property type="entry name" value="ClpP/crotonase"/>
    <property type="match status" value="1"/>
</dbReference>
<dbReference type="EC" id="4.1.1.88" evidence="1"/>
<protein>
    <submittedName>
        <fullName evidence="1">Biotin-independent malonate decarboxylase subunit gamma</fullName>
        <ecNumber evidence="1">4.1.1.88</ecNumber>
    </submittedName>
</protein>
<dbReference type="GO" id="GO:0016829">
    <property type="term" value="F:lyase activity"/>
    <property type="evidence" value="ECO:0007669"/>
    <property type="project" value="UniProtKB-KW"/>
</dbReference>
<dbReference type="NCBIfam" id="TIGR03134">
    <property type="entry name" value="malonate_gamma"/>
    <property type="match status" value="1"/>
</dbReference>
<dbReference type="RefSeq" id="WP_187755023.1">
    <property type="nucleotide sequence ID" value="NZ_JABURY010000010.1"/>
</dbReference>
<keyword evidence="2" id="KW-1185">Reference proteome</keyword>
<gene>
    <name evidence="1" type="primary">mdcE</name>
    <name evidence="1" type="ORF">FcAc13_04570</name>
</gene>
<dbReference type="InterPro" id="IPR009648">
    <property type="entry name" value="Malonate_gamma"/>
</dbReference>
<sequence length="268" mass="29065">MSNTVLSRGDYWFSLLTKGAKIRRGQCASIKVADGDILGQVARFIAVVPDAKNKYPRAAHGEVGLLEGWTLAQVVHEVIESDKLNSNKTAIIAIIDVPSQAYGRREEAFGIHQALAGAAGAYAKARLAGHPIVGLIVGKAMSGAFLAHGYQANRLIAFDNDEVMIHAMGKESAARITLRSVTALEKLAASIPPMAYDIDNYNKLGLLYKLLTITNPDNASDNEITLVKQTINDAITDIIKHGVDLKCRLGGKDRHTSVVVREKMRAHW</sequence>
<proteinExistence type="predicted"/>
<accession>A0ABR7QWT0</accession>
<comment type="caution">
    <text evidence="1">The sequence shown here is derived from an EMBL/GenBank/DDBJ whole genome shotgun (WGS) entry which is preliminary data.</text>
</comment>